<organism evidence="2 3">
    <name type="scientific">Araneus ventricosus</name>
    <name type="common">Orbweaver spider</name>
    <name type="synonym">Epeira ventricosa</name>
    <dbReference type="NCBI Taxonomy" id="182803"/>
    <lineage>
        <taxon>Eukaryota</taxon>
        <taxon>Metazoa</taxon>
        <taxon>Ecdysozoa</taxon>
        <taxon>Arthropoda</taxon>
        <taxon>Chelicerata</taxon>
        <taxon>Arachnida</taxon>
        <taxon>Araneae</taxon>
        <taxon>Araneomorphae</taxon>
        <taxon>Entelegynae</taxon>
        <taxon>Araneoidea</taxon>
        <taxon>Araneidae</taxon>
        <taxon>Araneus</taxon>
    </lineage>
</organism>
<protein>
    <recommendedName>
        <fullName evidence="4">Secreted protein</fullName>
    </recommendedName>
</protein>
<dbReference type="AlphaFoldDB" id="A0A4Y2GLZ4"/>
<feature type="chain" id="PRO_5021460809" description="Secreted protein" evidence="1">
    <location>
        <begin position="17"/>
        <end position="134"/>
    </location>
</feature>
<proteinExistence type="predicted"/>
<evidence type="ECO:0000256" key="1">
    <source>
        <dbReference type="SAM" id="SignalP"/>
    </source>
</evidence>
<dbReference type="Proteomes" id="UP000499080">
    <property type="component" value="Unassembled WGS sequence"/>
</dbReference>
<evidence type="ECO:0000313" key="3">
    <source>
        <dbReference type="Proteomes" id="UP000499080"/>
    </source>
</evidence>
<dbReference type="EMBL" id="BGPR01001406">
    <property type="protein sequence ID" value="GBM53104.1"/>
    <property type="molecule type" value="Genomic_DNA"/>
</dbReference>
<reference evidence="2 3" key="1">
    <citation type="journal article" date="2019" name="Sci. Rep.">
        <title>Orb-weaving spider Araneus ventricosus genome elucidates the spidroin gene catalogue.</title>
        <authorList>
            <person name="Kono N."/>
            <person name="Nakamura H."/>
            <person name="Ohtoshi R."/>
            <person name="Moran D.A.P."/>
            <person name="Shinohara A."/>
            <person name="Yoshida Y."/>
            <person name="Fujiwara M."/>
            <person name="Mori M."/>
            <person name="Tomita M."/>
            <person name="Arakawa K."/>
        </authorList>
    </citation>
    <scope>NUCLEOTIDE SEQUENCE [LARGE SCALE GENOMIC DNA]</scope>
</reference>
<accession>A0A4Y2GLZ4</accession>
<feature type="signal peptide" evidence="1">
    <location>
        <begin position="1"/>
        <end position="16"/>
    </location>
</feature>
<gene>
    <name evidence="2" type="ORF">AVEN_130760_1</name>
</gene>
<comment type="caution">
    <text evidence="2">The sequence shown here is derived from an EMBL/GenBank/DDBJ whole genome shotgun (WGS) entry which is preliminary data.</text>
</comment>
<name>A0A4Y2GLZ4_ARAVE</name>
<keyword evidence="3" id="KW-1185">Reference proteome</keyword>
<evidence type="ECO:0000313" key="2">
    <source>
        <dbReference type="EMBL" id="GBM53104.1"/>
    </source>
</evidence>
<evidence type="ECO:0008006" key="4">
    <source>
        <dbReference type="Google" id="ProtNLM"/>
    </source>
</evidence>
<keyword evidence="1" id="KW-0732">Signal</keyword>
<sequence>MYFALLFLSKICICGGLSNFSLDIAVRRQVELYSSMQDAKKVRLFCARTIGQGIYKSTFTNSARQRERDRGQQRSVSQLTLVKYEPLWLDLQQYSGWYWPSRLSRVRAFPTGLDFPRLQLDAASRCICRPFASH</sequence>